<evidence type="ECO:0000313" key="1">
    <source>
        <dbReference type="EMBL" id="RJE19592.1"/>
    </source>
</evidence>
<dbReference type="AlphaFoldDB" id="A0A3A2Z8Y7"/>
<reference evidence="2" key="1">
    <citation type="submission" date="2017-02" db="EMBL/GenBank/DDBJ databases">
        <authorList>
            <person name="Tafer H."/>
            <person name="Lopandic K."/>
        </authorList>
    </citation>
    <scope>NUCLEOTIDE SEQUENCE [LARGE SCALE GENOMIC DNA]</scope>
    <source>
        <strain evidence="2">CBS 366.77</strain>
    </source>
</reference>
<comment type="caution">
    <text evidence="1">The sequence shown here is derived from an EMBL/GenBank/DDBJ whole genome shotgun (WGS) entry which is preliminary data.</text>
</comment>
<protein>
    <submittedName>
        <fullName evidence="1">Phospholipase Carboxylesterase</fullName>
    </submittedName>
</protein>
<name>A0A3A2Z8Y7_9EURO</name>
<accession>A0A3A2Z8Y7</accession>
<dbReference type="OrthoDB" id="437457at2759"/>
<dbReference type="Proteomes" id="UP000266188">
    <property type="component" value="Unassembled WGS sequence"/>
</dbReference>
<dbReference type="STRING" id="2070753.A0A3A2Z8Y7"/>
<keyword evidence="2" id="KW-1185">Reference proteome</keyword>
<sequence>NRTPVLLVAGRDSVVVSDGAVRRTESVFEFVETVRYQRKGDGMPRSRDEMMPIMRFFARRLLSRQGVPEGAVEVTGFG</sequence>
<dbReference type="EMBL" id="MVGC01000390">
    <property type="protein sequence ID" value="RJE19592.1"/>
    <property type="molecule type" value="Genomic_DNA"/>
</dbReference>
<evidence type="ECO:0000313" key="2">
    <source>
        <dbReference type="Proteomes" id="UP000266188"/>
    </source>
</evidence>
<organism evidence="1 2">
    <name type="scientific">Aspergillus sclerotialis</name>
    <dbReference type="NCBI Taxonomy" id="2070753"/>
    <lineage>
        <taxon>Eukaryota</taxon>
        <taxon>Fungi</taxon>
        <taxon>Dikarya</taxon>
        <taxon>Ascomycota</taxon>
        <taxon>Pezizomycotina</taxon>
        <taxon>Eurotiomycetes</taxon>
        <taxon>Eurotiomycetidae</taxon>
        <taxon>Eurotiales</taxon>
        <taxon>Aspergillaceae</taxon>
        <taxon>Aspergillus</taxon>
        <taxon>Aspergillus subgen. Polypaecilum</taxon>
    </lineage>
</organism>
<proteinExistence type="predicted"/>
<feature type="non-terminal residue" evidence="1">
    <location>
        <position position="1"/>
    </location>
</feature>
<gene>
    <name evidence="1" type="ORF">PHISCL_08082</name>
</gene>